<evidence type="ECO:0000259" key="10">
    <source>
        <dbReference type="Pfam" id="PF01529"/>
    </source>
</evidence>
<feature type="transmembrane region" description="Helical" evidence="8">
    <location>
        <begin position="72"/>
        <end position="95"/>
    </location>
</feature>
<proteinExistence type="inferred from homology"/>
<dbReference type="PROSITE" id="PS50216">
    <property type="entry name" value="DHHC"/>
    <property type="match status" value="1"/>
</dbReference>
<dbReference type="PANTHER" id="PTHR22883">
    <property type="entry name" value="ZINC FINGER DHHC DOMAIN CONTAINING PROTEIN"/>
    <property type="match status" value="1"/>
</dbReference>
<gene>
    <name evidence="11" type="ORF">URODEC1_LOCUS67214</name>
</gene>
<dbReference type="Proteomes" id="UP001497457">
    <property type="component" value="Chromosome 27b"/>
</dbReference>
<reference evidence="12" key="1">
    <citation type="submission" date="2024-06" db="EMBL/GenBank/DDBJ databases">
        <authorList>
            <person name="Ryan C."/>
        </authorList>
    </citation>
    <scope>NUCLEOTIDE SEQUENCE [LARGE SCALE GENOMIC DNA]</scope>
</reference>
<evidence type="ECO:0000256" key="9">
    <source>
        <dbReference type="SAM" id="MobiDB-lite"/>
    </source>
</evidence>
<dbReference type="EC" id="2.3.1.225" evidence="8"/>
<organism evidence="11 12">
    <name type="scientific">Urochloa decumbens</name>
    <dbReference type="NCBI Taxonomy" id="240449"/>
    <lineage>
        <taxon>Eukaryota</taxon>
        <taxon>Viridiplantae</taxon>
        <taxon>Streptophyta</taxon>
        <taxon>Embryophyta</taxon>
        <taxon>Tracheophyta</taxon>
        <taxon>Spermatophyta</taxon>
        <taxon>Magnoliopsida</taxon>
        <taxon>Liliopsida</taxon>
        <taxon>Poales</taxon>
        <taxon>Poaceae</taxon>
        <taxon>PACMAD clade</taxon>
        <taxon>Panicoideae</taxon>
        <taxon>Panicodae</taxon>
        <taxon>Paniceae</taxon>
        <taxon>Melinidinae</taxon>
        <taxon>Urochloa</taxon>
    </lineage>
</organism>
<feature type="transmembrane region" description="Helical" evidence="8">
    <location>
        <begin position="43"/>
        <end position="66"/>
    </location>
</feature>
<feature type="region of interest" description="Disordered" evidence="9">
    <location>
        <begin position="317"/>
        <end position="337"/>
    </location>
</feature>
<evidence type="ECO:0000256" key="6">
    <source>
        <dbReference type="ARBA" id="ARBA00023136"/>
    </source>
</evidence>
<keyword evidence="4 8" id="KW-0812">Transmembrane</keyword>
<dbReference type="EMBL" id="OZ075137">
    <property type="protein sequence ID" value="CAL5005036.1"/>
    <property type="molecule type" value="Genomic_DNA"/>
</dbReference>
<reference evidence="11 12" key="2">
    <citation type="submission" date="2024-10" db="EMBL/GenBank/DDBJ databases">
        <authorList>
            <person name="Ryan C."/>
        </authorList>
    </citation>
    <scope>NUCLEOTIDE SEQUENCE [LARGE SCALE GENOMIC DNA]</scope>
</reference>
<evidence type="ECO:0000313" key="12">
    <source>
        <dbReference type="Proteomes" id="UP001497457"/>
    </source>
</evidence>
<feature type="region of interest" description="Disordered" evidence="9">
    <location>
        <begin position="102"/>
        <end position="128"/>
    </location>
</feature>
<dbReference type="GO" id="GO:0019706">
    <property type="term" value="F:protein-cysteine S-palmitoyltransferase activity"/>
    <property type="evidence" value="ECO:0007669"/>
    <property type="project" value="UniProtKB-EC"/>
</dbReference>
<accession>A0ABC9BQX7</accession>
<comment type="similarity">
    <text evidence="2 8">Belongs to the DHHC palmitoyltransferase family.</text>
</comment>
<comment type="domain">
    <text evidence="8">The DHHC domain is required for palmitoyltransferase activity.</text>
</comment>
<sequence length="437" mass="49361">MYVPPLPGGAGGRDDAPAVEQPRVYQEFFLQGRFIFGPDVRSVFLTMFLIIAPVVAFCVFVGRHLMNDFPDSWGISVMVVVVVFTVYDLTLLLCTSGRDPGIIPRNTHPPEPESIDGINDSGSQTPQQFRLPRTKEVIVNGISVRVKYCDTCMLYRPPRCSHCSICNNCVERFDHHCPWVGQCIGLRNYRFFYMFVFSTTLLCLYVFGFCWVYVIKIRDAEHLSIWKALAKTPASIVLIIYCFLCVWFVGGLSVFHLYLMSTNQTTYENFRYRYDRRDNPYNRGILNNFLEIFCTAIPPSKNNFRARVTVEQGLQQTRSQSRGFMSPNMGKPIGDLEMGRKPVPWGEPRTAADIRDLEAGLGGMFEEKEGRIAHASPDLSRDELPVEFVEGRTGIHSRQSSWVRTGGEEIDAMAVQWAAERAKATAGGNSVAQNGTH</sequence>
<dbReference type="GO" id="GO:0016020">
    <property type="term" value="C:membrane"/>
    <property type="evidence" value="ECO:0007669"/>
    <property type="project" value="UniProtKB-SubCell"/>
</dbReference>
<feature type="domain" description="Palmitoyltransferase DHHC" evidence="10">
    <location>
        <begin position="146"/>
        <end position="271"/>
    </location>
</feature>
<evidence type="ECO:0000256" key="8">
    <source>
        <dbReference type="RuleBase" id="RU079119"/>
    </source>
</evidence>
<evidence type="ECO:0000256" key="4">
    <source>
        <dbReference type="ARBA" id="ARBA00022692"/>
    </source>
</evidence>
<comment type="subcellular location">
    <subcellularLocation>
        <location evidence="1">Membrane</location>
        <topology evidence="1">Multi-pass membrane protein</topology>
    </subcellularLocation>
</comment>
<dbReference type="InterPro" id="IPR001594">
    <property type="entry name" value="Palmitoyltrfase_DHHC"/>
</dbReference>
<keyword evidence="7 8" id="KW-0012">Acyltransferase</keyword>
<feature type="transmembrane region" description="Helical" evidence="8">
    <location>
        <begin position="234"/>
        <end position="259"/>
    </location>
</feature>
<dbReference type="AlphaFoldDB" id="A0ABC9BQX7"/>
<comment type="catalytic activity">
    <reaction evidence="8">
        <text>L-cysteinyl-[protein] + hexadecanoyl-CoA = S-hexadecanoyl-L-cysteinyl-[protein] + CoA</text>
        <dbReference type="Rhea" id="RHEA:36683"/>
        <dbReference type="Rhea" id="RHEA-COMP:10131"/>
        <dbReference type="Rhea" id="RHEA-COMP:11032"/>
        <dbReference type="ChEBI" id="CHEBI:29950"/>
        <dbReference type="ChEBI" id="CHEBI:57287"/>
        <dbReference type="ChEBI" id="CHEBI:57379"/>
        <dbReference type="ChEBI" id="CHEBI:74151"/>
        <dbReference type="EC" id="2.3.1.225"/>
    </reaction>
</comment>
<evidence type="ECO:0000256" key="1">
    <source>
        <dbReference type="ARBA" id="ARBA00004141"/>
    </source>
</evidence>
<keyword evidence="12" id="KW-1185">Reference proteome</keyword>
<dbReference type="InterPro" id="IPR039859">
    <property type="entry name" value="PFA4/ZDH16/20/ERF2-like"/>
</dbReference>
<evidence type="ECO:0000256" key="2">
    <source>
        <dbReference type="ARBA" id="ARBA00008574"/>
    </source>
</evidence>
<name>A0ABC9BQX7_9POAL</name>
<evidence type="ECO:0000256" key="5">
    <source>
        <dbReference type="ARBA" id="ARBA00022989"/>
    </source>
</evidence>
<protein>
    <recommendedName>
        <fullName evidence="8">S-acyltransferase</fullName>
        <ecNumber evidence="8">2.3.1.225</ecNumber>
    </recommendedName>
    <alternativeName>
        <fullName evidence="8">Palmitoyltransferase</fullName>
    </alternativeName>
</protein>
<dbReference type="Pfam" id="PF01529">
    <property type="entry name" value="DHHC"/>
    <property type="match status" value="1"/>
</dbReference>
<keyword evidence="5 8" id="KW-1133">Transmembrane helix</keyword>
<evidence type="ECO:0000313" key="11">
    <source>
        <dbReference type="EMBL" id="CAL5005036.1"/>
    </source>
</evidence>
<keyword evidence="6 8" id="KW-0472">Membrane</keyword>
<evidence type="ECO:0000256" key="7">
    <source>
        <dbReference type="ARBA" id="ARBA00023315"/>
    </source>
</evidence>
<evidence type="ECO:0000256" key="3">
    <source>
        <dbReference type="ARBA" id="ARBA00022679"/>
    </source>
</evidence>
<keyword evidence="3 8" id="KW-0808">Transferase</keyword>
<dbReference type="PANTHER" id="PTHR22883:SF317">
    <property type="entry name" value="S-ACYLTRANSFERASE"/>
    <property type="match status" value="1"/>
</dbReference>
<feature type="transmembrane region" description="Helical" evidence="8">
    <location>
        <begin position="191"/>
        <end position="214"/>
    </location>
</feature>